<keyword evidence="13" id="KW-1185">Reference proteome</keyword>
<feature type="region of interest" description="Disordered" evidence="10">
    <location>
        <begin position="149"/>
        <end position="187"/>
    </location>
</feature>
<organism evidence="12 13">
    <name type="scientific">Penelope pileata</name>
    <dbReference type="NCBI Taxonomy" id="1118817"/>
    <lineage>
        <taxon>Eukaryota</taxon>
        <taxon>Metazoa</taxon>
        <taxon>Chordata</taxon>
        <taxon>Craniata</taxon>
        <taxon>Vertebrata</taxon>
        <taxon>Euteleostomi</taxon>
        <taxon>Archelosauria</taxon>
        <taxon>Archosauria</taxon>
        <taxon>Dinosauria</taxon>
        <taxon>Saurischia</taxon>
        <taxon>Theropoda</taxon>
        <taxon>Coelurosauria</taxon>
        <taxon>Aves</taxon>
        <taxon>Neognathae</taxon>
        <taxon>Galloanserae</taxon>
        <taxon>Galliformes</taxon>
        <taxon>Cracidae</taxon>
        <taxon>Penelope</taxon>
    </lineage>
</organism>
<accession>A0A851NEU5</accession>
<dbReference type="Proteomes" id="UP000613066">
    <property type="component" value="Unassembled WGS sequence"/>
</dbReference>
<evidence type="ECO:0000256" key="10">
    <source>
        <dbReference type="SAM" id="MobiDB-lite"/>
    </source>
</evidence>
<evidence type="ECO:0000256" key="9">
    <source>
        <dbReference type="ARBA" id="ARBA00029627"/>
    </source>
</evidence>
<evidence type="ECO:0000256" key="5">
    <source>
        <dbReference type="ARBA" id="ARBA00022525"/>
    </source>
</evidence>
<dbReference type="Gene3D" id="3.10.450.10">
    <property type="match status" value="1"/>
</dbReference>
<name>A0A851NEU5_9GALL</name>
<feature type="chain" id="PRO_5032930260" description="Secreted phosphoprotein 24" evidence="11">
    <location>
        <begin position="25"/>
        <end position="187"/>
    </location>
</feature>
<dbReference type="Pfam" id="PF07448">
    <property type="entry name" value="Spp-24"/>
    <property type="match status" value="1"/>
</dbReference>
<evidence type="ECO:0000256" key="4">
    <source>
        <dbReference type="ARBA" id="ARBA00020365"/>
    </source>
</evidence>
<dbReference type="PANTHER" id="PTHR15444:SF4">
    <property type="entry name" value="SECRETED PHOSPHOPROTEIN 24"/>
    <property type="match status" value="1"/>
</dbReference>
<dbReference type="InterPro" id="IPR010892">
    <property type="entry name" value="Spp-24"/>
</dbReference>
<sequence>EDFGRHTMGKLTLVLALSVFSCSGFPEYDYELGVMQEALNTSIARINAQSWWPNLYGVVRSHIINVYMENSNNYRLDLQLTIHETVCTKDSGRDPFTCDFKIGPSVLSAICRSAVEVSSEQIVNVAVQCHQGTFSSESISSEEMIYMQISNPSTRGNRRRDAFSSMGRSSRHGDGQKPDSINTGKME</sequence>
<reference evidence="12" key="1">
    <citation type="submission" date="2019-09" db="EMBL/GenBank/DDBJ databases">
        <title>Bird 10,000 Genomes (B10K) Project - Family phase.</title>
        <authorList>
            <person name="Zhang G."/>
        </authorList>
    </citation>
    <scope>NUCLEOTIDE SEQUENCE</scope>
    <source>
        <strain evidence="12">B10K-DU-001-08</strain>
        <tissue evidence="12">Muscle</tissue>
    </source>
</reference>
<dbReference type="OrthoDB" id="9944258at2759"/>
<dbReference type="SUPFAM" id="SSF54403">
    <property type="entry name" value="Cystatin/monellin"/>
    <property type="match status" value="1"/>
</dbReference>
<dbReference type="GO" id="GO:0046849">
    <property type="term" value="P:bone remodeling"/>
    <property type="evidence" value="ECO:0007669"/>
    <property type="project" value="InterPro"/>
</dbReference>
<dbReference type="EMBL" id="WBMW01001504">
    <property type="protein sequence ID" value="NXC40751.1"/>
    <property type="molecule type" value="Genomic_DNA"/>
</dbReference>
<feature type="signal peptide" evidence="11">
    <location>
        <begin position="1"/>
        <end position="24"/>
    </location>
</feature>
<protein>
    <recommendedName>
        <fullName evidence="4">Secreted phosphoprotein 24</fullName>
    </recommendedName>
    <alternativeName>
        <fullName evidence="9">Secreted phosphoprotein 2</fullName>
    </alternativeName>
</protein>
<comment type="similarity">
    <text evidence="3">Belongs to the SPP2 family.</text>
</comment>
<evidence type="ECO:0000313" key="13">
    <source>
        <dbReference type="Proteomes" id="UP000613066"/>
    </source>
</evidence>
<evidence type="ECO:0000256" key="11">
    <source>
        <dbReference type="SAM" id="SignalP"/>
    </source>
</evidence>
<gene>
    <name evidence="12" type="primary">Spp2</name>
    <name evidence="12" type="ORF">PENPIL_R13386</name>
</gene>
<dbReference type="InterPro" id="IPR046350">
    <property type="entry name" value="Cystatin_sf"/>
</dbReference>
<keyword evidence="7 11" id="KW-0732">Signal</keyword>
<dbReference type="AlphaFoldDB" id="A0A851NEU5"/>
<comment type="subcellular location">
    <subcellularLocation>
        <location evidence="2">Secreted</location>
    </subcellularLocation>
</comment>
<dbReference type="PANTHER" id="PTHR15444">
    <property type="entry name" value="SECRETED PHOSPHOPROTEIN 24"/>
    <property type="match status" value="1"/>
</dbReference>
<comment type="function">
    <text evidence="1">Could coordinate an aspect of bone turnover.</text>
</comment>
<evidence type="ECO:0000256" key="3">
    <source>
        <dbReference type="ARBA" id="ARBA00008576"/>
    </source>
</evidence>
<evidence type="ECO:0000256" key="7">
    <source>
        <dbReference type="ARBA" id="ARBA00022729"/>
    </source>
</evidence>
<comment type="caution">
    <text evidence="12">The sequence shown here is derived from an EMBL/GenBank/DDBJ whole genome shotgun (WGS) entry which is preliminary data.</text>
</comment>
<evidence type="ECO:0000256" key="6">
    <source>
        <dbReference type="ARBA" id="ARBA00022553"/>
    </source>
</evidence>
<proteinExistence type="inferred from homology"/>
<dbReference type="GO" id="GO:0005576">
    <property type="term" value="C:extracellular region"/>
    <property type="evidence" value="ECO:0007669"/>
    <property type="project" value="UniProtKB-SubCell"/>
</dbReference>
<feature type="non-terminal residue" evidence="12">
    <location>
        <position position="187"/>
    </location>
</feature>
<keyword evidence="6" id="KW-0597">Phosphoprotein</keyword>
<keyword evidence="8" id="KW-1015">Disulfide bond</keyword>
<evidence type="ECO:0000256" key="8">
    <source>
        <dbReference type="ARBA" id="ARBA00023157"/>
    </source>
</evidence>
<keyword evidence="5" id="KW-0964">Secreted</keyword>
<evidence type="ECO:0000313" key="12">
    <source>
        <dbReference type="EMBL" id="NXC40751.1"/>
    </source>
</evidence>
<evidence type="ECO:0000256" key="1">
    <source>
        <dbReference type="ARBA" id="ARBA00002371"/>
    </source>
</evidence>
<feature type="non-terminal residue" evidence="12">
    <location>
        <position position="1"/>
    </location>
</feature>
<evidence type="ECO:0000256" key="2">
    <source>
        <dbReference type="ARBA" id="ARBA00004613"/>
    </source>
</evidence>